<dbReference type="RefSeq" id="WP_073236000.1">
    <property type="nucleotide sequence ID" value="NZ_FQUQ01000006.1"/>
</dbReference>
<reference evidence="6" key="1">
    <citation type="submission" date="2016-11" db="EMBL/GenBank/DDBJ databases">
        <authorList>
            <person name="Varghese N."/>
            <person name="Submissions S."/>
        </authorList>
    </citation>
    <scope>NUCLEOTIDE SEQUENCE [LARGE SCALE GENOMIC DNA]</scope>
    <source>
        <strain evidence="6">DSM 16990</strain>
    </source>
</reference>
<dbReference type="Gene3D" id="3.90.220.20">
    <property type="entry name" value="DNA methylase specificity domains"/>
    <property type="match status" value="2"/>
</dbReference>
<dbReference type="GO" id="GO:0009307">
    <property type="term" value="P:DNA restriction-modification system"/>
    <property type="evidence" value="ECO:0007669"/>
    <property type="project" value="UniProtKB-KW"/>
</dbReference>
<keyword evidence="3" id="KW-0238">DNA-binding</keyword>
<evidence type="ECO:0000259" key="4">
    <source>
        <dbReference type="Pfam" id="PF01420"/>
    </source>
</evidence>
<dbReference type="Proteomes" id="UP000184287">
    <property type="component" value="Unassembled WGS sequence"/>
</dbReference>
<dbReference type="InterPro" id="IPR044946">
    <property type="entry name" value="Restrct_endonuc_typeI_TRD_sf"/>
</dbReference>
<dbReference type="OrthoDB" id="9816225at2"/>
<dbReference type="PANTHER" id="PTHR43140:SF1">
    <property type="entry name" value="TYPE I RESTRICTION ENZYME ECOKI SPECIFICITY SUBUNIT"/>
    <property type="match status" value="1"/>
</dbReference>
<dbReference type="Pfam" id="PF01420">
    <property type="entry name" value="Methylase_S"/>
    <property type="match status" value="2"/>
</dbReference>
<accession>A0A1M5KUJ9</accession>
<comment type="similarity">
    <text evidence="1">Belongs to the type-I restriction system S methylase family.</text>
</comment>
<keyword evidence="6" id="KW-1185">Reference proteome</keyword>
<name>A0A1M5KUJ9_9SPHI</name>
<dbReference type="STRING" id="288992.SAMN04488522_10698"/>
<dbReference type="InterPro" id="IPR051212">
    <property type="entry name" value="Type-I_RE_S_subunit"/>
</dbReference>
<feature type="domain" description="Type I restriction modification DNA specificity" evidence="4">
    <location>
        <begin position="100"/>
        <end position="159"/>
    </location>
</feature>
<sequence length="532" mass="61378">MKNWITVKLGDLLLESKINSDNPDPNKRLRVRLNIGGIEKRPEIIDKEGATKYFIRKAGQFIFGAQNLHKGAFGIIPPELNDFESSSDIPAFDVHDSCYPEWIFYFFKQGNFYLKLEQFTKGIGSKRINRKLLFDLNIYLPPKEEQKRILDSIGNIEKKLVECKREFSYQIDLIHDLKASSILEGVKGELTKEWRKSNKPKESGYDLLKRIFNQKTNKPSKQKEDLFSSSTGITLSEPLYNIPTTWAWATLDDISDFISSGSRDWAQYYSNQGAIFVRMGNLSKESFKLRMENIQHVLPPLDGEGTRTRLQAWDYLISITGEVGLLGLIPEEFGEAYINQHIALVRLSEIIRNKYIGYFLLSTVARSQFSEPNRGIKNSFRLSDIRSIKIPIPSLEEQVVISEKIESLIVYFDQLEGYIKNNIIDIEHLSLSHIEELIGNPNEGIRLVTFEGLNENKINLFDEPHTSSEVKTEMNMKLEELLKKNGKMSAVNLWKMSEYSDSIDKFYEELKKLVEVEKKIIESEKGYLELTK</sequence>
<feature type="domain" description="Type I restriction modification DNA specificity" evidence="4">
    <location>
        <begin position="245"/>
        <end position="422"/>
    </location>
</feature>
<dbReference type="PANTHER" id="PTHR43140">
    <property type="entry name" value="TYPE-1 RESTRICTION ENZYME ECOKI SPECIFICITY PROTEIN"/>
    <property type="match status" value="1"/>
</dbReference>
<dbReference type="SUPFAM" id="SSF116734">
    <property type="entry name" value="DNA methylase specificity domain"/>
    <property type="match status" value="2"/>
</dbReference>
<dbReference type="InterPro" id="IPR000055">
    <property type="entry name" value="Restrct_endonuc_typeI_TRD"/>
</dbReference>
<evidence type="ECO:0000313" key="6">
    <source>
        <dbReference type="Proteomes" id="UP000184287"/>
    </source>
</evidence>
<proteinExistence type="inferred from homology"/>
<dbReference type="GO" id="GO:0003677">
    <property type="term" value="F:DNA binding"/>
    <property type="evidence" value="ECO:0007669"/>
    <property type="project" value="UniProtKB-KW"/>
</dbReference>
<evidence type="ECO:0000256" key="3">
    <source>
        <dbReference type="ARBA" id="ARBA00023125"/>
    </source>
</evidence>
<gene>
    <name evidence="5" type="ORF">SAMN04488522_10698</name>
</gene>
<dbReference type="AlphaFoldDB" id="A0A1M5KUJ9"/>
<keyword evidence="2" id="KW-0680">Restriction system</keyword>
<protein>
    <submittedName>
        <fullName evidence="5">Type I restriction modification DNA specificity domain-containing protein</fullName>
    </submittedName>
</protein>
<evidence type="ECO:0000256" key="2">
    <source>
        <dbReference type="ARBA" id="ARBA00022747"/>
    </source>
</evidence>
<evidence type="ECO:0000256" key="1">
    <source>
        <dbReference type="ARBA" id="ARBA00010923"/>
    </source>
</evidence>
<evidence type="ECO:0000313" key="5">
    <source>
        <dbReference type="EMBL" id="SHG56474.1"/>
    </source>
</evidence>
<dbReference type="EMBL" id="FQUQ01000006">
    <property type="protein sequence ID" value="SHG56474.1"/>
    <property type="molecule type" value="Genomic_DNA"/>
</dbReference>
<organism evidence="5 6">
    <name type="scientific">Pedobacter caeni</name>
    <dbReference type="NCBI Taxonomy" id="288992"/>
    <lineage>
        <taxon>Bacteria</taxon>
        <taxon>Pseudomonadati</taxon>
        <taxon>Bacteroidota</taxon>
        <taxon>Sphingobacteriia</taxon>
        <taxon>Sphingobacteriales</taxon>
        <taxon>Sphingobacteriaceae</taxon>
        <taxon>Pedobacter</taxon>
    </lineage>
</organism>